<dbReference type="OrthoDB" id="809632at2759"/>
<sequence length="278" mass="30447">MHGWIKDGRSYLHPVKIGEVMRSGGLGVVVLILMICAGWTEYAVADDKSMEKISPPLGSMSMDFLNTLGMPVVSGAAGAFGALVCQLGKWAGAHAVGIADKALNYKSPTFCEDFMKAVGYLDMYFDNIGGEILDLALSRLNQNARVVLCGGISTYNDPQSKGLTGYLKLISQHAKMQGFIIFDYAEQYPVAVKEIAAGLADGLIKSRFHIVENLQNAPSALPMLSLKRMYESYSSFETVFYILHLDTLPSVVTQIYICFWVIQKCENYDLVGSINEPS</sequence>
<dbReference type="GO" id="GO:0016628">
    <property type="term" value="F:oxidoreductase activity, acting on the CH-CH group of donors, NAD or NADP as acceptor"/>
    <property type="evidence" value="ECO:0007669"/>
    <property type="project" value="InterPro"/>
</dbReference>
<keyword evidence="3" id="KW-1185">Reference proteome</keyword>
<dbReference type="Proteomes" id="UP000714275">
    <property type="component" value="Unassembled WGS sequence"/>
</dbReference>
<dbReference type="PANTHER" id="PTHR43205">
    <property type="entry name" value="PROSTAGLANDIN REDUCTASE"/>
    <property type="match status" value="1"/>
</dbReference>
<dbReference type="SUPFAM" id="SSF51735">
    <property type="entry name" value="NAD(P)-binding Rossmann-fold domains"/>
    <property type="match status" value="1"/>
</dbReference>
<dbReference type="InterPro" id="IPR036291">
    <property type="entry name" value="NAD(P)-bd_dom_sf"/>
</dbReference>
<dbReference type="InterPro" id="IPR045010">
    <property type="entry name" value="MDR_fam"/>
</dbReference>
<evidence type="ECO:0000313" key="2">
    <source>
        <dbReference type="EMBL" id="KAG1779492.1"/>
    </source>
</evidence>
<comment type="caution">
    <text evidence="2">The sequence shown here is derived from an EMBL/GenBank/DDBJ whole genome shotgun (WGS) entry which is preliminary data.</text>
</comment>
<organism evidence="2 3">
    <name type="scientific">Suillus placidus</name>
    <dbReference type="NCBI Taxonomy" id="48579"/>
    <lineage>
        <taxon>Eukaryota</taxon>
        <taxon>Fungi</taxon>
        <taxon>Dikarya</taxon>
        <taxon>Basidiomycota</taxon>
        <taxon>Agaricomycotina</taxon>
        <taxon>Agaricomycetes</taxon>
        <taxon>Agaricomycetidae</taxon>
        <taxon>Boletales</taxon>
        <taxon>Suillineae</taxon>
        <taxon>Suillaceae</taxon>
        <taxon>Suillus</taxon>
    </lineage>
</organism>
<dbReference type="Gene3D" id="3.40.50.720">
    <property type="entry name" value="NAD(P)-binding Rossmann-like Domain"/>
    <property type="match status" value="1"/>
</dbReference>
<evidence type="ECO:0000313" key="3">
    <source>
        <dbReference type="Proteomes" id="UP000714275"/>
    </source>
</evidence>
<keyword evidence="1" id="KW-1133">Transmembrane helix</keyword>
<dbReference type="Gene3D" id="3.90.180.10">
    <property type="entry name" value="Medium-chain alcohol dehydrogenases, catalytic domain"/>
    <property type="match status" value="2"/>
</dbReference>
<protein>
    <submittedName>
        <fullName evidence="2">Alcohol dehydrogenase</fullName>
    </submittedName>
</protein>
<dbReference type="AlphaFoldDB" id="A0A9P7D595"/>
<gene>
    <name evidence="2" type="ORF">EV702DRAFT_1043907</name>
</gene>
<dbReference type="CDD" id="cd05288">
    <property type="entry name" value="PGDH"/>
    <property type="match status" value="1"/>
</dbReference>
<feature type="transmembrane region" description="Helical" evidence="1">
    <location>
        <begin position="64"/>
        <end position="85"/>
    </location>
</feature>
<dbReference type="EMBL" id="JABBWD010000012">
    <property type="protein sequence ID" value="KAG1779492.1"/>
    <property type="molecule type" value="Genomic_DNA"/>
</dbReference>
<accession>A0A9P7D595</accession>
<keyword evidence="1" id="KW-0472">Membrane</keyword>
<name>A0A9P7D595_9AGAM</name>
<feature type="transmembrane region" description="Helical" evidence="1">
    <location>
        <begin position="20"/>
        <end position="44"/>
    </location>
</feature>
<proteinExistence type="predicted"/>
<keyword evidence="1" id="KW-0812">Transmembrane</keyword>
<evidence type="ECO:0000256" key="1">
    <source>
        <dbReference type="SAM" id="Phobius"/>
    </source>
</evidence>
<reference evidence="2" key="1">
    <citation type="journal article" date="2020" name="New Phytol.">
        <title>Comparative genomics reveals dynamic genome evolution in host specialist ectomycorrhizal fungi.</title>
        <authorList>
            <person name="Lofgren L.A."/>
            <person name="Nguyen N.H."/>
            <person name="Vilgalys R."/>
            <person name="Ruytinx J."/>
            <person name="Liao H.L."/>
            <person name="Branco S."/>
            <person name="Kuo A."/>
            <person name="LaButti K."/>
            <person name="Lipzen A."/>
            <person name="Andreopoulos W."/>
            <person name="Pangilinan J."/>
            <person name="Riley R."/>
            <person name="Hundley H."/>
            <person name="Na H."/>
            <person name="Barry K."/>
            <person name="Grigoriev I.V."/>
            <person name="Stajich J.E."/>
            <person name="Kennedy P.G."/>
        </authorList>
    </citation>
    <scope>NUCLEOTIDE SEQUENCE</scope>
    <source>
        <strain evidence="2">DOB743</strain>
    </source>
</reference>
<dbReference type="PANTHER" id="PTHR43205:SF42">
    <property type="entry name" value="ALCOHOL DEHYDROGENASE, ZINC-CONTAINING (AFU_ORTHOLOGUE AFUA_7G04530)"/>
    <property type="match status" value="1"/>
</dbReference>